<dbReference type="InterPro" id="IPR050589">
    <property type="entry name" value="Ikaros_C2H2-ZF"/>
</dbReference>
<evidence type="ECO:0000256" key="7">
    <source>
        <dbReference type="ARBA" id="ARBA00023242"/>
    </source>
</evidence>
<dbReference type="AlphaFoldDB" id="A0A1V9X8R6"/>
<dbReference type="GO" id="GO:0003700">
    <property type="term" value="F:DNA-binding transcription factor activity"/>
    <property type="evidence" value="ECO:0007669"/>
    <property type="project" value="TreeGrafter"/>
</dbReference>
<evidence type="ECO:0000313" key="11">
    <source>
        <dbReference type="EMBL" id="OQR69771.1"/>
    </source>
</evidence>
<dbReference type="PROSITE" id="PS00028">
    <property type="entry name" value="ZINC_FINGER_C2H2_1"/>
    <property type="match status" value="3"/>
</dbReference>
<feature type="domain" description="C2H2-type" evidence="10">
    <location>
        <begin position="611"/>
        <end position="638"/>
    </location>
</feature>
<evidence type="ECO:0000256" key="6">
    <source>
        <dbReference type="ARBA" id="ARBA00023125"/>
    </source>
</evidence>
<dbReference type="PANTHER" id="PTHR24404:SF114">
    <property type="entry name" value="KLUMPFUSS, ISOFORM B-RELATED"/>
    <property type="match status" value="1"/>
</dbReference>
<evidence type="ECO:0000256" key="1">
    <source>
        <dbReference type="ARBA" id="ARBA00004123"/>
    </source>
</evidence>
<evidence type="ECO:0000256" key="9">
    <source>
        <dbReference type="SAM" id="MobiDB-lite"/>
    </source>
</evidence>
<dbReference type="Proteomes" id="UP000192247">
    <property type="component" value="Unassembled WGS sequence"/>
</dbReference>
<proteinExistence type="predicted"/>
<keyword evidence="6" id="KW-0238">DNA-binding</keyword>
<comment type="subcellular location">
    <subcellularLocation>
        <location evidence="1">Nucleus</location>
    </subcellularLocation>
</comment>
<evidence type="ECO:0000259" key="10">
    <source>
        <dbReference type="PROSITE" id="PS50157"/>
    </source>
</evidence>
<dbReference type="Pfam" id="PF00096">
    <property type="entry name" value="zf-C2H2"/>
    <property type="match status" value="3"/>
</dbReference>
<dbReference type="FunFam" id="3.30.160.60:FF:000264">
    <property type="entry name" value="Zinc finger protein 236"/>
    <property type="match status" value="1"/>
</dbReference>
<evidence type="ECO:0000256" key="3">
    <source>
        <dbReference type="ARBA" id="ARBA00022737"/>
    </source>
</evidence>
<keyword evidence="4 8" id="KW-0863">Zinc-finger</keyword>
<evidence type="ECO:0000256" key="2">
    <source>
        <dbReference type="ARBA" id="ARBA00022723"/>
    </source>
</evidence>
<evidence type="ECO:0000256" key="4">
    <source>
        <dbReference type="ARBA" id="ARBA00022771"/>
    </source>
</evidence>
<dbReference type="GO" id="GO:0000978">
    <property type="term" value="F:RNA polymerase II cis-regulatory region sequence-specific DNA binding"/>
    <property type="evidence" value="ECO:0007669"/>
    <property type="project" value="TreeGrafter"/>
</dbReference>
<dbReference type="InParanoid" id="A0A1V9X8R6"/>
<evidence type="ECO:0000313" key="12">
    <source>
        <dbReference type="Proteomes" id="UP000192247"/>
    </source>
</evidence>
<organism evidence="11 12">
    <name type="scientific">Tropilaelaps mercedesae</name>
    <dbReference type="NCBI Taxonomy" id="418985"/>
    <lineage>
        <taxon>Eukaryota</taxon>
        <taxon>Metazoa</taxon>
        <taxon>Ecdysozoa</taxon>
        <taxon>Arthropoda</taxon>
        <taxon>Chelicerata</taxon>
        <taxon>Arachnida</taxon>
        <taxon>Acari</taxon>
        <taxon>Parasitiformes</taxon>
        <taxon>Mesostigmata</taxon>
        <taxon>Gamasina</taxon>
        <taxon>Dermanyssoidea</taxon>
        <taxon>Laelapidae</taxon>
        <taxon>Tropilaelaps</taxon>
    </lineage>
</organism>
<feature type="region of interest" description="Disordered" evidence="9">
    <location>
        <begin position="1"/>
        <end position="50"/>
    </location>
</feature>
<feature type="region of interest" description="Disordered" evidence="9">
    <location>
        <begin position="235"/>
        <end position="260"/>
    </location>
</feature>
<dbReference type="SUPFAM" id="SSF57667">
    <property type="entry name" value="beta-beta-alpha zinc fingers"/>
    <property type="match status" value="2"/>
</dbReference>
<dbReference type="FunFam" id="3.30.160.60:FF:002326">
    <property type="entry name" value="B-cell CLL/lymphoma 6 member B protein"/>
    <property type="match status" value="1"/>
</dbReference>
<gene>
    <name evidence="11" type="ORF">BIW11_12061</name>
</gene>
<keyword evidence="5" id="KW-0862">Zinc</keyword>
<dbReference type="InterPro" id="IPR013087">
    <property type="entry name" value="Znf_C2H2_type"/>
</dbReference>
<evidence type="ECO:0000256" key="5">
    <source>
        <dbReference type="ARBA" id="ARBA00022833"/>
    </source>
</evidence>
<keyword evidence="12" id="KW-1185">Reference proteome</keyword>
<reference evidence="11 12" key="1">
    <citation type="journal article" date="2017" name="Gigascience">
        <title>Draft genome of the honey bee ectoparasitic mite, Tropilaelaps mercedesae, is shaped by the parasitic life history.</title>
        <authorList>
            <person name="Dong X."/>
            <person name="Armstrong S.D."/>
            <person name="Xia D."/>
            <person name="Makepeace B.L."/>
            <person name="Darby A.C."/>
            <person name="Kadowaki T."/>
        </authorList>
    </citation>
    <scope>NUCLEOTIDE SEQUENCE [LARGE SCALE GENOMIC DNA]</scope>
    <source>
        <strain evidence="11">Wuxi-XJTLU</strain>
    </source>
</reference>
<feature type="compositionally biased region" description="Low complexity" evidence="9">
    <location>
        <begin position="1"/>
        <end position="12"/>
    </location>
</feature>
<dbReference type="EMBL" id="MNPL01019905">
    <property type="protein sequence ID" value="OQR69771.1"/>
    <property type="molecule type" value="Genomic_DNA"/>
</dbReference>
<dbReference type="GO" id="GO:0008270">
    <property type="term" value="F:zinc ion binding"/>
    <property type="evidence" value="ECO:0007669"/>
    <property type="project" value="UniProtKB-KW"/>
</dbReference>
<keyword evidence="7" id="KW-0539">Nucleus</keyword>
<comment type="caution">
    <text evidence="11">The sequence shown here is derived from an EMBL/GenBank/DDBJ whole genome shotgun (WGS) entry which is preliminary data.</text>
</comment>
<dbReference type="SMART" id="SM00355">
    <property type="entry name" value="ZnF_C2H2"/>
    <property type="match status" value="5"/>
</dbReference>
<evidence type="ECO:0000256" key="8">
    <source>
        <dbReference type="PROSITE-ProRule" id="PRU00042"/>
    </source>
</evidence>
<keyword evidence="2" id="KW-0479">Metal-binding</keyword>
<dbReference type="GO" id="GO:0005634">
    <property type="term" value="C:nucleus"/>
    <property type="evidence" value="ECO:0007669"/>
    <property type="project" value="UniProtKB-SubCell"/>
</dbReference>
<dbReference type="PROSITE" id="PS50157">
    <property type="entry name" value="ZINC_FINGER_C2H2_2"/>
    <property type="match status" value="4"/>
</dbReference>
<keyword evidence="3" id="KW-0677">Repeat</keyword>
<dbReference type="Gene3D" id="3.30.160.60">
    <property type="entry name" value="Classic Zinc Finger"/>
    <property type="match status" value="4"/>
</dbReference>
<dbReference type="GO" id="GO:0006357">
    <property type="term" value="P:regulation of transcription by RNA polymerase II"/>
    <property type="evidence" value="ECO:0007669"/>
    <property type="project" value="TreeGrafter"/>
</dbReference>
<feature type="domain" description="C2H2-type" evidence="10">
    <location>
        <begin position="553"/>
        <end position="582"/>
    </location>
</feature>
<dbReference type="PANTHER" id="PTHR24404">
    <property type="entry name" value="ZINC FINGER PROTEIN"/>
    <property type="match status" value="1"/>
</dbReference>
<name>A0A1V9X8R6_9ACAR</name>
<dbReference type="InterPro" id="IPR036236">
    <property type="entry name" value="Znf_C2H2_sf"/>
</dbReference>
<accession>A0A1V9X8R6</accession>
<dbReference type="OrthoDB" id="3533395at2759"/>
<feature type="domain" description="C2H2-type" evidence="10">
    <location>
        <begin position="583"/>
        <end position="610"/>
    </location>
</feature>
<feature type="domain" description="C2H2-type" evidence="10">
    <location>
        <begin position="639"/>
        <end position="662"/>
    </location>
</feature>
<dbReference type="STRING" id="418985.A0A1V9X8R6"/>
<protein>
    <recommendedName>
        <fullName evidence="10">C2H2-type domain-containing protein</fullName>
    </recommendedName>
</protein>
<sequence length="700" mass="78902">MINATANTTTVTDNREVTAEMETLQDETDQGSLSSGGRGPSSKEKKSMLSMLAEVASATLTNPDANNQAPTGQLSFDQLKSLKPAQLLELFAEKQIDESKKKFSYSCKMQLCNVTFISHGTEARARQQMSAHLTEHLEEIKRNVGEEGEHCIIDTLDYEVDHAVQHEEGQEGHMVEHMEVVEEVVETGEDGMHVIHEESGEQILEAVYEVQGQGPSEENHVVHGEQQQMEEISYEVTPRKRHHSASSTTMSASEQEDLEPEMLSLDDGEILFRPRRRMDPCEHGAQDWSQLEQMVDHTYTHPCGPPEQPKEKQPTMRVYVDETGDNHLNENGILYEYEEGVEETEELRSISETTGDMTIPQPGTMHIVVDPETGQEYAVEYQTDSEAMATSGHYEEVAGTSSKQYDIQMVEDVGSMHEAGMVVYEQAGEVAVDCGVNDETAVVEWAEEEVAEQEVSTNFSPFDGKIVYHTAPASEAKVVRTKNSGGRPGRNLRLTINQIHDEQMQAVNALVDSDETTQNPKMHNGRVIPGWERQMALSCLKALSERTEPDFVLQCKICNNNKTFTAAATLISHYRSHAGIKPFTCNTCSATFTRQHSLKYHMLIHNNASRFTCTECNRQFRHPSHFKEHLRRHTGETPFECVDCEQRFKTRNTYKRHLKTRHNKLLSKEGIAELALEYADGEEVSEMVVIEEAYEEEEIA</sequence>